<dbReference type="RefSeq" id="WP_200846184.1">
    <property type="nucleotide sequence ID" value="NZ_CACSIP010000075.1"/>
</dbReference>
<dbReference type="AlphaFoldDB" id="A0A5S9RB28"/>
<keyword evidence="2" id="KW-1185">Reference proteome</keyword>
<organism evidence="1 2">
    <name type="scientific">Mycolicibacterium vanbaalenii</name>
    <name type="common">Mycobacterium vanbaalenii</name>
    <dbReference type="NCBI Taxonomy" id="110539"/>
    <lineage>
        <taxon>Bacteria</taxon>
        <taxon>Bacillati</taxon>
        <taxon>Actinomycetota</taxon>
        <taxon>Actinomycetes</taxon>
        <taxon>Mycobacteriales</taxon>
        <taxon>Mycobacteriaceae</taxon>
        <taxon>Mycolicibacterium</taxon>
    </lineage>
</organism>
<accession>A0A5S9RB28</accession>
<gene>
    <name evidence="1" type="ORF">AELLOGFF_02254</name>
</gene>
<dbReference type="Proteomes" id="UP000430146">
    <property type="component" value="Unassembled WGS sequence"/>
</dbReference>
<sequence length="51" mass="5768">MTLFRLDASIRVEGSYSRDIADIAEREWLAADAENRARELGRRLTASSATR</sequence>
<evidence type="ECO:0000313" key="2">
    <source>
        <dbReference type="Proteomes" id="UP000430146"/>
    </source>
</evidence>
<dbReference type="EMBL" id="CACSIP010000075">
    <property type="protein sequence ID" value="CAA0137484.1"/>
    <property type="molecule type" value="Genomic_DNA"/>
</dbReference>
<name>A0A5S9RB28_MYCVN</name>
<reference evidence="1 2" key="1">
    <citation type="submission" date="2019-11" db="EMBL/GenBank/DDBJ databases">
        <authorList>
            <person name="Holert J."/>
        </authorList>
    </citation>
    <scope>NUCLEOTIDE SEQUENCE [LARGE SCALE GENOMIC DNA]</scope>
    <source>
        <strain evidence="1">BC8_1</strain>
    </source>
</reference>
<evidence type="ECO:0000313" key="1">
    <source>
        <dbReference type="EMBL" id="CAA0137484.1"/>
    </source>
</evidence>
<protein>
    <submittedName>
        <fullName evidence="1">Uncharacterized protein</fullName>
    </submittedName>
</protein>
<proteinExistence type="predicted"/>